<dbReference type="PANTHER" id="PTHR43476:SF4">
    <property type="entry name" value="BLR0106 PROTEIN"/>
    <property type="match status" value="1"/>
</dbReference>
<evidence type="ECO:0000259" key="5">
    <source>
        <dbReference type="Pfam" id="PF01494"/>
    </source>
</evidence>
<dbReference type="GO" id="GO:0071949">
    <property type="term" value="F:FAD binding"/>
    <property type="evidence" value="ECO:0007669"/>
    <property type="project" value="InterPro"/>
</dbReference>
<name>A0AA39GK43_SARSR</name>
<dbReference type="InterPro" id="IPR036188">
    <property type="entry name" value="FAD/NAD-bd_sf"/>
</dbReference>
<accession>A0AA39GK43</accession>
<gene>
    <name evidence="6" type="ORF">NLU13_4914</name>
</gene>
<protein>
    <recommendedName>
        <fullName evidence="5">FAD-binding domain-containing protein</fullName>
    </recommendedName>
</protein>
<keyword evidence="2" id="KW-0274">FAD</keyword>
<dbReference type="Gene3D" id="3.50.50.60">
    <property type="entry name" value="FAD/NAD(P)-binding domain"/>
    <property type="match status" value="1"/>
</dbReference>
<keyword evidence="3" id="KW-0560">Oxidoreductase</keyword>
<dbReference type="PANTHER" id="PTHR43476">
    <property type="entry name" value="3-(3-HYDROXY-PHENYL)PROPIONATE/3-HYDROXYCINNAMIC ACID HYDROXYLASE"/>
    <property type="match status" value="1"/>
</dbReference>
<dbReference type="EMBL" id="JAPDFR010000003">
    <property type="protein sequence ID" value="KAK0388671.1"/>
    <property type="molecule type" value="Genomic_DNA"/>
</dbReference>
<evidence type="ECO:0000256" key="2">
    <source>
        <dbReference type="ARBA" id="ARBA00022827"/>
    </source>
</evidence>
<dbReference type="Pfam" id="PF01494">
    <property type="entry name" value="FAD_binding_3"/>
    <property type="match status" value="1"/>
</dbReference>
<keyword evidence="1" id="KW-0285">Flavoprotein</keyword>
<evidence type="ECO:0000256" key="1">
    <source>
        <dbReference type="ARBA" id="ARBA00022630"/>
    </source>
</evidence>
<dbReference type="GO" id="GO:0016491">
    <property type="term" value="F:oxidoreductase activity"/>
    <property type="evidence" value="ECO:0007669"/>
    <property type="project" value="UniProtKB-KW"/>
</dbReference>
<dbReference type="InterPro" id="IPR050631">
    <property type="entry name" value="PheA/TfdB_FAD_monoxygenase"/>
</dbReference>
<sequence length="421" mass="47254">MAIQKVLIIGAGPCGLLLALLLAKNGMTVEVLDKESRLDDSPRAAYYNWPAMVDLYRAGLGEDLRHEAWYARSASWRTMQNERLFGLKTDEEQEKELLEEEAKGRPRPAVLPLRDLMRMMQKHIEQQERVKLSFNHIVTGIGQDDSNAWVHAELIDGSAAKLAADYVVGCDGANSVIRRSLFGEKAFPGFTWPQTIVATNVYYDFYSHGCDDVNYFIDPENGFLAAKLTDDNFWRVSYGDITGLSEDEYRERVAMKYESILPGNPKPGDYKLMAARPYRCHQRLAEAMRVGRFLLAGDSAHLTNPFGGLGLTGGICDVGSLADCLTAIHRGQATADKILDVYNDVRRRIFSEIVNPTATENMRLVYSDPAVAKESSTGKLFLQAEKDRDLERSMRHAFDSMRYDFSPHFDLLAPNQPASHA</sequence>
<organism evidence="6 7">
    <name type="scientific">Sarocladium strictum</name>
    <name type="common">Black bundle disease fungus</name>
    <name type="synonym">Acremonium strictum</name>
    <dbReference type="NCBI Taxonomy" id="5046"/>
    <lineage>
        <taxon>Eukaryota</taxon>
        <taxon>Fungi</taxon>
        <taxon>Dikarya</taxon>
        <taxon>Ascomycota</taxon>
        <taxon>Pezizomycotina</taxon>
        <taxon>Sordariomycetes</taxon>
        <taxon>Hypocreomycetidae</taxon>
        <taxon>Hypocreales</taxon>
        <taxon>Sarocladiaceae</taxon>
        <taxon>Sarocladium</taxon>
    </lineage>
</organism>
<comment type="caution">
    <text evidence="6">The sequence shown here is derived from an EMBL/GenBank/DDBJ whole genome shotgun (WGS) entry which is preliminary data.</text>
</comment>
<dbReference type="SUPFAM" id="SSF51905">
    <property type="entry name" value="FAD/NAD(P)-binding domain"/>
    <property type="match status" value="1"/>
</dbReference>
<dbReference type="PRINTS" id="PR00420">
    <property type="entry name" value="RNGMNOXGNASE"/>
</dbReference>
<evidence type="ECO:0000256" key="4">
    <source>
        <dbReference type="ARBA" id="ARBA00023027"/>
    </source>
</evidence>
<dbReference type="Gene3D" id="3.30.70.2450">
    <property type="match status" value="1"/>
</dbReference>
<dbReference type="InterPro" id="IPR002938">
    <property type="entry name" value="FAD-bd"/>
</dbReference>
<feature type="domain" description="FAD-binding" evidence="5">
    <location>
        <begin position="5"/>
        <end position="354"/>
    </location>
</feature>
<dbReference type="AlphaFoldDB" id="A0AA39GK43"/>
<proteinExistence type="predicted"/>
<reference evidence="6" key="1">
    <citation type="submission" date="2022-10" db="EMBL/GenBank/DDBJ databases">
        <title>Determination and structural analysis of whole genome sequence of Sarocladium strictum F4-1.</title>
        <authorList>
            <person name="Hu L."/>
            <person name="Jiang Y."/>
        </authorList>
    </citation>
    <scope>NUCLEOTIDE SEQUENCE</scope>
    <source>
        <strain evidence="6">F4-1</strain>
    </source>
</reference>
<dbReference type="Proteomes" id="UP001175261">
    <property type="component" value="Unassembled WGS sequence"/>
</dbReference>
<evidence type="ECO:0000256" key="3">
    <source>
        <dbReference type="ARBA" id="ARBA00023002"/>
    </source>
</evidence>
<evidence type="ECO:0000313" key="7">
    <source>
        <dbReference type="Proteomes" id="UP001175261"/>
    </source>
</evidence>
<evidence type="ECO:0000313" key="6">
    <source>
        <dbReference type="EMBL" id="KAK0388671.1"/>
    </source>
</evidence>
<keyword evidence="4" id="KW-0520">NAD</keyword>
<keyword evidence="7" id="KW-1185">Reference proteome</keyword>